<dbReference type="GO" id="GO:0033270">
    <property type="term" value="C:paranode region of axon"/>
    <property type="evidence" value="ECO:0007669"/>
    <property type="project" value="Ensembl"/>
</dbReference>
<evidence type="ECO:0000256" key="7">
    <source>
        <dbReference type="ARBA" id="ARBA00025213"/>
    </source>
</evidence>
<dbReference type="InterPro" id="IPR008954">
    <property type="entry name" value="Moesin_tail_sf"/>
</dbReference>
<evidence type="ECO:0000256" key="2">
    <source>
        <dbReference type="ARBA" id="ARBA00011216"/>
    </source>
</evidence>
<gene>
    <name evidence="11" type="primary">ERMN</name>
</gene>
<dbReference type="GO" id="GO:0070062">
    <property type="term" value="C:extracellular exosome"/>
    <property type="evidence" value="ECO:0007669"/>
    <property type="project" value="TreeGrafter"/>
</dbReference>
<reference evidence="11" key="3">
    <citation type="submission" date="2025-08" db="UniProtKB">
        <authorList>
            <consortium name="Ensembl"/>
        </authorList>
    </citation>
    <scope>IDENTIFICATION</scope>
</reference>
<evidence type="ECO:0000256" key="1">
    <source>
        <dbReference type="ARBA" id="ARBA00004245"/>
    </source>
</evidence>
<dbReference type="EMBL" id="AGCU01104316">
    <property type="status" value="NOT_ANNOTATED_CDS"/>
    <property type="molecule type" value="Genomic_DNA"/>
</dbReference>
<feature type="region of interest" description="Disordered" evidence="10">
    <location>
        <begin position="163"/>
        <end position="247"/>
    </location>
</feature>
<dbReference type="Ensembl" id="ENSPSIT00000009266.1">
    <property type="protein sequence ID" value="ENSPSIP00000009220.1"/>
    <property type="gene ID" value="ENSPSIG00000008413.1"/>
</dbReference>
<dbReference type="eggNOG" id="KOG2030">
    <property type="taxonomic scope" value="Eukaryota"/>
</dbReference>
<dbReference type="GO" id="GO:0051015">
    <property type="term" value="F:actin filament binding"/>
    <property type="evidence" value="ECO:0007669"/>
    <property type="project" value="Ensembl"/>
</dbReference>
<dbReference type="KEGG" id="pss:102454814"/>
<accession>K7FMG0</accession>
<dbReference type="GeneTree" id="ENSGT01090000260082"/>
<evidence type="ECO:0000256" key="9">
    <source>
        <dbReference type="ARBA" id="ARBA00031224"/>
    </source>
</evidence>
<protein>
    <recommendedName>
        <fullName evidence="8">Ermin</fullName>
    </recommendedName>
    <alternativeName>
        <fullName evidence="9">Juxtanodin</fullName>
    </alternativeName>
</protein>
<dbReference type="Proteomes" id="UP000007267">
    <property type="component" value="Unassembled WGS sequence"/>
</dbReference>
<dbReference type="GeneID" id="102454814"/>
<dbReference type="GO" id="GO:0043025">
    <property type="term" value="C:neuronal cell body"/>
    <property type="evidence" value="ECO:0007669"/>
    <property type="project" value="Ensembl"/>
</dbReference>
<feature type="compositionally biased region" description="Basic and acidic residues" evidence="10">
    <location>
        <begin position="53"/>
        <end position="67"/>
    </location>
</feature>
<comment type="function">
    <text evidence="7">Plays a role in cytoskeletal rearrangements during the late wrapping and/or compaction phases of myelinogenesis as well as in maintenance and stability of myelin sheath in the adult. May play an important role in late-stage oligodendroglia maturation, myelin/Ranvier node formation during CNS development, and in the maintenance and plasticity of related structures in the mature CNS.</text>
</comment>
<dbReference type="PANTHER" id="PTHR47137">
    <property type="entry name" value="ERMIN"/>
    <property type="match status" value="1"/>
</dbReference>
<keyword evidence="6" id="KW-0206">Cytoskeleton</keyword>
<proteinExistence type="predicted"/>
<comment type="subcellular location">
    <subcellularLocation>
        <location evidence="1">Cytoplasm</location>
        <location evidence="1">Cytoskeleton</location>
    </subcellularLocation>
</comment>
<evidence type="ECO:0000256" key="3">
    <source>
        <dbReference type="ARBA" id="ARBA00022490"/>
    </source>
</evidence>
<comment type="subunit">
    <text evidence="2">Binds actin.</text>
</comment>
<feature type="compositionally biased region" description="Basic and acidic residues" evidence="10">
    <location>
        <begin position="227"/>
        <end position="243"/>
    </location>
</feature>
<dbReference type="GO" id="GO:0007015">
    <property type="term" value="P:actin filament organization"/>
    <property type="evidence" value="ECO:0007669"/>
    <property type="project" value="Ensembl"/>
</dbReference>
<dbReference type="OrthoDB" id="9947518at2759"/>
<dbReference type="Gene3D" id="6.10.360.10">
    <property type="match status" value="1"/>
</dbReference>
<dbReference type="STRING" id="13735.ENSPSIP00000009220"/>
<dbReference type="GO" id="GO:0043209">
    <property type="term" value="C:myelin sheath"/>
    <property type="evidence" value="ECO:0007669"/>
    <property type="project" value="Ensembl"/>
</dbReference>
<dbReference type="GO" id="GO:0005856">
    <property type="term" value="C:cytoskeleton"/>
    <property type="evidence" value="ECO:0007669"/>
    <property type="project" value="UniProtKB-SubCell"/>
</dbReference>
<dbReference type="PANTHER" id="PTHR47137:SF1">
    <property type="entry name" value="ERMIN"/>
    <property type="match status" value="1"/>
</dbReference>
<evidence type="ECO:0000256" key="5">
    <source>
        <dbReference type="ARBA" id="ARBA00023203"/>
    </source>
</evidence>
<evidence type="ECO:0000313" key="11">
    <source>
        <dbReference type="Ensembl" id="ENSPSIP00000009220.1"/>
    </source>
</evidence>
<keyword evidence="5" id="KW-0009">Actin-binding</keyword>
<dbReference type="GO" id="GO:0005938">
    <property type="term" value="C:cell cortex"/>
    <property type="evidence" value="ECO:0007669"/>
    <property type="project" value="Ensembl"/>
</dbReference>
<reference evidence="12" key="2">
    <citation type="journal article" date="2013" name="Nat. Genet.">
        <title>The draft genomes of soft-shell turtle and green sea turtle yield insights into the development and evolution of the turtle-specific body plan.</title>
        <authorList>
            <person name="Wang Z."/>
            <person name="Pascual-Anaya J."/>
            <person name="Zadissa A."/>
            <person name="Li W."/>
            <person name="Niimura Y."/>
            <person name="Huang Z."/>
            <person name="Li C."/>
            <person name="White S."/>
            <person name="Xiong Z."/>
            <person name="Fang D."/>
            <person name="Wang B."/>
            <person name="Ming Y."/>
            <person name="Chen Y."/>
            <person name="Zheng Y."/>
            <person name="Kuraku S."/>
            <person name="Pignatelli M."/>
            <person name="Herrero J."/>
            <person name="Beal K."/>
            <person name="Nozawa M."/>
            <person name="Li Q."/>
            <person name="Wang J."/>
            <person name="Zhang H."/>
            <person name="Yu L."/>
            <person name="Shigenobu S."/>
            <person name="Wang J."/>
            <person name="Liu J."/>
            <person name="Flicek P."/>
            <person name="Searle S."/>
            <person name="Wang J."/>
            <person name="Kuratani S."/>
            <person name="Yin Y."/>
            <person name="Aken B."/>
            <person name="Zhang G."/>
            <person name="Irie N."/>
        </authorList>
    </citation>
    <scope>NUCLEOTIDE SEQUENCE [LARGE SCALE GENOMIC DNA]</scope>
    <source>
        <strain evidence="12">Daiwa-1</strain>
    </source>
</reference>
<keyword evidence="3" id="KW-0963">Cytoplasm</keyword>
<evidence type="ECO:0000313" key="12">
    <source>
        <dbReference type="Proteomes" id="UP000007267"/>
    </source>
</evidence>
<dbReference type="GO" id="GO:0033269">
    <property type="term" value="C:internode region of axon"/>
    <property type="evidence" value="ECO:0007669"/>
    <property type="project" value="Ensembl"/>
</dbReference>
<reference evidence="11" key="4">
    <citation type="submission" date="2025-09" db="UniProtKB">
        <authorList>
            <consortium name="Ensembl"/>
        </authorList>
    </citation>
    <scope>IDENTIFICATION</scope>
</reference>
<feature type="compositionally biased region" description="Basic and acidic residues" evidence="10">
    <location>
        <begin position="189"/>
        <end position="214"/>
    </location>
</feature>
<dbReference type="GO" id="GO:0030175">
    <property type="term" value="C:filopodium"/>
    <property type="evidence" value="ECO:0007669"/>
    <property type="project" value="Ensembl"/>
</dbReference>
<dbReference type="GO" id="GO:0031344">
    <property type="term" value="P:regulation of cell projection organization"/>
    <property type="evidence" value="ECO:0007669"/>
    <property type="project" value="Ensembl"/>
</dbReference>
<dbReference type="OMA" id="ASGMPEC"/>
<dbReference type="GO" id="GO:0097386">
    <property type="term" value="C:glial cell projection"/>
    <property type="evidence" value="ECO:0007669"/>
    <property type="project" value="Ensembl"/>
</dbReference>
<feature type="compositionally biased region" description="Basic and acidic residues" evidence="10">
    <location>
        <begin position="76"/>
        <end position="91"/>
    </location>
</feature>
<dbReference type="GO" id="GO:0001763">
    <property type="term" value="P:morphogenesis of a branching structure"/>
    <property type="evidence" value="ECO:0007669"/>
    <property type="project" value="Ensembl"/>
</dbReference>
<dbReference type="GO" id="GO:0008360">
    <property type="term" value="P:regulation of cell shape"/>
    <property type="evidence" value="ECO:0007669"/>
    <property type="project" value="Ensembl"/>
</dbReference>
<reference evidence="12" key="1">
    <citation type="submission" date="2011-10" db="EMBL/GenBank/DDBJ databases">
        <authorList>
            <consortium name="Soft-shell Turtle Genome Consortium"/>
        </authorList>
    </citation>
    <scope>NUCLEOTIDE SEQUENCE [LARGE SCALE GENOMIC DNA]</scope>
    <source>
        <strain evidence="12">Daiwa-1</strain>
    </source>
</reference>
<evidence type="ECO:0000256" key="8">
    <source>
        <dbReference type="ARBA" id="ARBA00026168"/>
    </source>
</evidence>
<evidence type="ECO:0000256" key="4">
    <source>
        <dbReference type="ARBA" id="ARBA00022553"/>
    </source>
</evidence>
<dbReference type="Pfam" id="PF20491">
    <property type="entry name" value="Ermin"/>
    <property type="match status" value="1"/>
</dbReference>
<dbReference type="HOGENOM" id="CLU_090355_0_0_1"/>
<dbReference type="CTD" id="57471"/>
<dbReference type="SUPFAM" id="SSF48678">
    <property type="entry name" value="Moesin tail domain"/>
    <property type="match status" value="1"/>
</dbReference>
<keyword evidence="12" id="KW-1185">Reference proteome</keyword>
<feature type="compositionally biased region" description="Basic and acidic residues" evidence="10">
    <location>
        <begin position="167"/>
        <end position="181"/>
    </location>
</feature>
<dbReference type="InterPro" id="IPR045346">
    <property type="entry name" value="Ermin"/>
</dbReference>
<dbReference type="AlphaFoldDB" id="K7FMG0"/>
<feature type="region of interest" description="Disordered" evidence="10">
    <location>
        <begin position="44"/>
        <end position="123"/>
    </location>
</feature>
<organism evidence="11 12">
    <name type="scientific">Pelodiscus sinensis</name>
    <name type="common">Chinese softshell turtle</name>
    <name type="synonym">Trionyx sinensis</name>
    <dbReference type="NCBI Taxonomy" id="13735"/>
    <lineage>
        <taxon>Eukaryota</taxon>
        <taxon>Metazoa</taxon>
        <taxon>Chordata</taxon>
        <taxon>Craniata</taxon>
        <taxon>Vertebrata</taxon>
        <taxon>Euteleostomi</taxon>
        <taxon>Archelosauria</taxon>
        <taxon>Testudinata</taxon>
        <taxon>Testudines</taxon>
        <taxon>Cryptodira</taxon>
        <taxon>Trionychia</taxon>
        <taxon>Trionychidae</taxon>
        <taxon>Pelodiscus</taxon>
    </lineage>
</organism>
<evidence type="ECO:0000256" key="10">
    <source>
        <dbReference type="SAM" id="MobiDB-lite"/>
    </source>
</evidence>
<dbReference type="RefSeq" id="XP_006125722.1">
    <property type="nucleotide sequence ID" value="XM_006125660.3"/>
</dbReference>
<name>K7FMG0_PELSI</name>
<sequence>MTEDFPITSSIPEYNGTVPPEKAQLQLIDIIDEIAKSAGTVLCENSETSPEASLKKENQEANKHSEEDNTICGALDGEKRCKEKQAEHNATLEEGSADIPSENTRTDEEKSGEGPCEEIIPVNTTECEITRHEERNTEQPQEEIATLANEAAEFQTAGAQEEVLLLEPKEPIKSDTQLEERENVEEEKDVQLRESKKENCGEFPLKKQDNDRAECPSTSPIFNLQAEKPEEQPGSGKKNDISRHSYSRYNTISYRKIRKGNTKQRIDEFESMMHL</sequence>
<evidence type="ECO:0000256" key="6">
    <source>
        <dbReference type="ARBA" id="ARBA00023212"/>
    </source>
</evidence>
<keyword evidence="4" id="KW-0597">Phosphoprotein</keyword>